<proteinExistence type="predicted"/>
<organism evidence="3 4">
    <name type="scientific">Moellerella wisconsensis ATCC 35017</name>
    <dbReference type="NCBI Taxonomy" id="1354267"/>
    <lineage>
        <taxon>Bacteria</taxon>
        <taxon>Pseudomonadati</taxon>
        <taxon>Pseudomonadota</taxon>
        <taxon>Gammaproteobacteria</taxon>
        <taxon>Enterobacterales</taxon>
        <taxon>Morganellaceae</taxon>
        <taxon>Moellerella</taxon>
    </lineage>
</organism>
<name>A0A0N0I944_9GAMM</name>
<dbReference type="Pfam" id="PF00345">
    <property type="entry name" value="PapD_N"/>
    <property type="match status" value="1"/>
</dbReference>
<dbReference type="PANTHER" id="PTHR30251:SF3">
    <property type="entry name" value="FIMBRIAL CHAPARONE PROTEIN"/>
    <property type="match status" value="1"/>
</dbReference>
<feature type="chain" id="PRO_5005851196" evidence="1">
    <location>
        <begin position="27"/>
        <end position="232"/>
    </location>
</feature>
<accession>A0A0N0I944</accession>
<dbReference type="GO" id="GO:0030288">
    <property type="term" value="C:outer membrane-bounded periplasmic space"/>
    <property type="evidence" value="ECO:0007669"/>
    <property type="project" value="InterPro"/>
</dbReference>
<dbReference type="Gene3D" id="2.60.40.10">
    <property type="entry name" value="Immunoglobulins"/>
    <property type="match status" value="1"/>
</dbReference>
<dbReference type="InterPro" id="IPR050643">
    <property type="entry name" value="Periplasmic_pilus_chap"/>
</dbReference>
<evidence type="ECO:0000256" key="1">
    <source>
        <dbReference type="SAM" id="SignalP"/>
    </source>
</evidence>
<sequence length="232" mass="25032">MNMIIIKRLRQGVIGSLCLLSGLAHASFQLETMTVIVDAGEPRKVFSVKNTGKEPILLSTKVSDIEGGQALAQDVMVSPPIIRIEPEQSQQLNFVLKKGLDLTDEVLLKVSFQGVGATKTNAAKMPIRQDVAMLIMPSGMSVSPTPWDTLKVTQTGNILILKNTGKQVIRLAPNFTGQPAGQVYSLGQFYLRPGEQKTVDVKGALSAIDISPLSRYGFKMQNNATIKVTPAG</sequence>
<feature type="domain" description="Pili assembly chaperone N-terminal" evidence="2">
    <location>
        <begin position="28"/>
        <end position="140"/>
    </location>
</feature>
<gene>
    <name evidence="3" type="ORF">M992_2825</name>
</gene>
<dbReference type="InterPro" id="IPR013783">
    <property type="entry name" value="Ig-like_fold"/>
</dbReference>
<keyword evidence="4" id="KW-1185">Reference proteome</keyword>
<dbReference type="InterPro" id="IPR016147">
    <property type="entry name" value="Pili_assmbl_chaperone_N"/>
</dbReference>
<dbReference type="InterPro" id="IPR008962">
    <property type="entry name" value="PapD-like_sf"/>
</dbReference>
<feature type="signal peptide" evidence="1">
    <location>
        <begin position="1"/>
        <end position="26"/>
    </location>
</feature>
<evidence type="ECO:0000259" key="2">
    <source>
        <dbReference type="Pfam" id="PF00345"/>
    </source>
</evidence>
<dbReference type="SUPFAM" id="SSF49354">
    <property type="entry name" value="PapD-like"/>
    <property type="match status" value="1"/>
</dbReference>
<protein>
    <submittedName>
        <fullName evidence="3">Beta-fimbriae chaperone protein</fullName>
    </submittedName>
</protein>
<dbReference type="GO" id="GO:0071555">
    <property type="term" value="P:cell wall organization"/>
    <property type="evidence" value="ECO:0007669"/>
    <property type="project" value="InterPro"/>
</dbReference>
<dbReference type="PANTHER" id="PTHR30251">
    <property type="entry name" value="PILUS ASSEMBLY CHAPERONE"/>
    <property type="match status" value="1"/>
</dbReference>
<comment type="caution">
    <text evidence="3">The sequence shown here is derived from an EMBL/GenBank/DDBJ whole genome shotgun (WGS) entry which is preliminary data.</text>
</comment>
<keyword evidence="1" id="KW-0732">Signal</keyword>
<dbReference type="RefSeq" id="WP_248842534.1">
    <property type="nucleotide sequence ID" value="NZ_CAWMUS010000027.1"/>
</dbReference>
<dbReference type="AlphaFoldDB" id="A0A0N0I944"/>
<evidence type="ECO:0000313" key="3">
    <source>
        <dbReference type="EMBL" id="KPD01852.1"/>
    </source>
</evidence>
<evidence type="ECO:0000313" key="4">
    <source>
        <dbReference type="Proteomes" id="UP000053226"/>
    </source>
</evidence>
<dbReference type="Proteomes" id="UP000053226">
    <property type="component" value="Unassembled WGS sequence"/>
</dbReference>
<reference evidence="3 4" key="1">
    <citation type="submission" date="2015-07" db="EMBL/GenBank/DDBJ databases">
        <title>ATOL: Assembling a taxonomically balanced genome-scale reconstruction of the evolutionary history of the Enterobacteriaceae.</title>
        <authorList>
            <person name="Plunkett G.III."/>
            <person name="Neeno-Eckwall E.C."/>
            <person name="Glasner J.D."/>
            <person name="Perna N.T."/>
        </authorList>
    </citation>
    <scope>NUCLEOTIDE SEQUENCE [LARGE SCALE GENOMIC DNA]</scope>
    <source>
        <strain evidence="3 4">ATCC 35017</strain>
    </source>
</reference>
<dbReference type="EMBL" id="LGAA01000027">
    <property type="protein sequence ID" value="KPD01852.1"/>
    <property type="molecule type" value="Genomic_DNA"/>
</dbReference>
<dbReference type="NCBIfam" id="NF007392">
    <property type="entry name" value="PRK09918.1"/>
    <property type="match status" value="1"/>
</dbReference>